<keyword evidence="4" id="KW-0560">Oxidoreductase</keyword>
<protein>
    <recommendedName>
        <fullName evidence="2">glucose-6-phosphate dehydrogenase (NADP(+))</fullName>
        <ecNumber evidence="2">1.1.1.49</ecNumber>
    </recommendedName>
</protein>
<feature type="domain" description="Glucose-6-phosphate dehydrogenase C-terminal" evidence="6">
    <location>
        <begin position="67"/>
        <end position="140"/>
    </location>
</feature>
<keyword evidence="3" id="KW-0521">NADP</keyword>
<comment type="caution">
    <text evidence="7">The sequence shown here is derived from an EMBL/GenBank/DDBJ whole genome shotgun (WGS) entry which is preliminary data.</text>
</comment>
<dbReference type="EMBL" id="LSRX01000594">
    <property type="protein sequence ID" value="OLP93144.1"/>
    <property type="molecule type" value="Genomic_DNA"/>
</dbReference>
<dbReference type="GO" id="GO:0004345">
    <property type="term" value="F:glucose-6-phosphate dehydrogenase activity"/>
    <property type="evidence" value="ECO:0007669"/>
    <property type="project" value="UniProtKB-EC"/>
</dbReference>
<evidence type="ECO:0000256" key="5">
    <source>
        <dbReference type="ARBA" id="ARBA00023277"/>
    </source>
</evidence>
<dbReference type="Proteomes" id="UP000186817">
    <property type="component" value="Unassembled WGS sequence"/>
</dbReference>
<keyword evidence="8" id="KW-1185">Reference proteome</keyword>
<comment type="pathway">
    <text evidence="1">Carbohydrate degradation.</text>
</comment>
<evidence type="ECO:0000259" key="6">
    <source>
        <dbReference type="Pfam" id="PF02781"/>
    </source>
</evidence>
<evidence type="ECO:0000256" key="1">
    <source>
        <dbReference type="ARBA" id="ARBA00004921"/>
    </source>
</evidence>
<proteinExistence type="predicted"/>
<name>A0A1Q9DD49_SYMMI</name>
<evidence type="ECO:0000313" key="8">
    <source>
        <dbReference type="Proteomes" id="UP000186817"/>
    </source>
</evidence>
<gene>
    <name evidence="7" type="primary">G6PD</name>
    <name evidence="7" type="ORF">AK812_SmicGene24983</name>
</gene>
<dbReference type="GO" id="GO:0009051">
    <property type="term" value="P:pentose-phosphate shunt, oxidative branch"/>
    <property type="evidence" value="ECO:0007669"/>
    <property type="project" value="TreeGrafter"/>
</dbReference>
<keyword evidence="5" id="KW-0119">Carbohydrate metabolism</keyword>
<evidence type="ECO:0000256" key="3">
    <source>
        <dbReference type="ARBA" id="ARBA00022857"/>
    </source>
</evidence>
<evidence type="ECO:0000256" key="4">
    <source>
        <dbReference type="ARBA" id="ARBA00023002"/>
    </source>
</evidence>
<dbReference type="OrthoDB" id="416800at2759"/>
<dbReference type="InterPro" id="IPR001282">
    <property type="entry name" value="G6P_DH"/>
</dbReference>
<evidence type="ECO:0000313" key="7">
    <source>
        <dbReference type="EMBL" id="OLP93144.1"/>
    </source>
</evidence>
<dbReference type="SUPFAM" id="SSF55347">
    <property type="entry name" value="Glyceraldehyde-3-phosphate dehydrogenase-like, C-terminal domain"/>
    <property type="match status" value="1"/>
</dbReference>
<dbReference type="AlphaFoldDB" id="A0A1Q9DD49"/>
<dbReference type="EC" id="1.1.1.49" evidence="2"/>
<reference evidence="7 8" key="1">
    <citation type="submission" date="2016-02" db="EMBL/GenBank/DDBJ databases">
        <title>Genome analysis of coral dinoflagellate symbionts highlights evolutionary adaptations to a symbiotic lifestyle.</title>
        <authorList>
            <person name="Aranda M."/>
            <person name="Li Y."/>
            <person name="Liew Y.J."/>
            <person name="Baumgarten S."/>
            <person name="Simakov O."/>
            <person name="Wilson M."/>
            <person name="Piel J."/>
            <person name="Ashoor H."/>
            <person name="Bougouffa S."/>
            <person name="Bajic V.B."/>
            <person name="Ryu T."/>
            <person name="Ravasi T."/>
            <person name="Bayer T."/>
            <person name="Micklem G."/>
            <person name="Kim H."/>
            <person name="Bhak J."/>
            <person name="Lajeunesse T.C."/>
            <person name="Voolstra C.R."/>
        </authorList>
    </citation>
    <scope>NUCLEOTIDE SEQUENCE [LARGE SCALE GENOMIC DNA]</scope>
    <source>
        <strain evidence="7 8">CCMP2467</strain>
    </source>
</reference>
<accession>A0A1Q9DD49</accession>
<dbReference type="Gene3D" id="3.30.360.10">
    <property type="entry name" value="Dihydrodipicolinate Reductase, domain 2"/>
    <property type="match status" value="1"/>
</dbReference>
<dbReference type="PANTHER" id="PTHR23429:SF0">
    <property type="entry name" value="GLUCOSE-6-PHOSPHATE 1-DEHYDROGENASE"/>
    <property type="match status" value="1"/>
</dbReference>
<dbReference type="PANTHER" id="PTHR23429">
    <property type="entry name" value="GLUCOSE-6-PHOSPHATE 1-DEHYDROGENASE G6PD"/>
    <property type="match status" value="1"/>
</dbReference>
<dbReference type="GO" id="GO:0006006">
    <property type="term" value="P:glucose metabolic process"/>
    <property type="evidence" value="ECO:0007669"/>
    <property type="project" value="InterPro"/>
</dbReference>
<dbReference type="InterPro" id="IPR022675">
    <property type="entry name" value="G6P_DH_C"/>
</dbReference>
<dbReference type="GO" id="GO:0050661">
    <property type="term" value="F:NADP binding"/>
    <property type="evidence" value="ECO:0007669"/>
    <property type="project" value="InterPro"/>
</dbReference>
<evidence type="ECO:0000256" key="2">
    <source>
        <dbReference type="ARBA" id="ARBA00013019"/>
    </source>
</evidence>
<dbReference type="Pfam" id="PF02781">
    <property type="entry name" value="G6PD_C"/>
    <property type="match status" value="1"/>
</dbReference>
<sequence>MHAYLLLQLVDATVVFWPGAEEIGLPVAISVVLCKGEVSAVSISELAVAAQRYSSDEADLGCINLKSKRPPVARAYEKLIHDVIQGESHNFVRRDELEQAWRIFDPLLTTLEKEEMREPERYTLGSRGPFKADMLIDRMGFRSSGDTQSPGCPASRRMISIEWDGSLQKPKLKVDWKILEESSIRWPAGPALPPAVTIGRHVAADEPSPPQPTAVLFERCDLAPKLEQGSRQKFMFSNLDHRLRLANLVGAPLDVSVSIL</sequence>
<organism evidence="7 8">
    <name type="scientific">Symbiodinium microadriaticum</name>
    <name type="common">Dinoflagellate</name>
    <name type="synonym">Zooxanthella microadriatica</name>
    <dbReference type="NCBI Taxonomy" id="2951"/>
    <lineage>
        <taxon>Eukaryota</taxon>
        <taxon>Sar</taxon>
        <taxon>Alveolata</taxon>
        <taxon>Dinophyceae</taxon>
        <taxon>Suessiales</taxon>
        <taxon>Symbiodiniaceae</taxon>
        <taxon>Symbiodinium</taxon>
    </lineage>
</organism>